<evidence type="ECO:0000313" key="3">
    <source>
        <dbReference type="Proteomes" id="UP000051660"/>
    </source>
</evidence>
<dbReference type="InterPro" id="IPR013780">
    <property type="entry name" value="Glyco_hydro_b"/>
</dbReference>
<dbReference type="InterPro" id="IPR017853">
    <property type="entry name" value="GH"/>
</dbReference>
<evidence type="ECO:0000313" key="2">
    <source>
        <dbReference type="EMBL" id="KRR16441.1"/>
    </source>
</evidence>
<dbReference type="GO" id="GO:0005975">
    <property type="term" value="P:carbohydrate metabolic process"/>
    <property type="evidence" value="ECO:0007669"/>
    <property type="project" value="InterPro"/>
</dbReference>
<protein>
    <submittedName>
        <fullName evidence="2">Trehalose synthase</fullName>
    </submittedName>
</protein>
<feature type="domain" description="Glycosyl hydrolase family 13 catalytic" evidence="1">
    <location>
        <begin position="14"/>
        <end position="412"/>
    </location>
</feature>
<evidence type="ECO:0000259" key="1">
    <source>
        <dbReference type="SMART" id="SM00642"/>
    </source>
</evidence>
<organism evidence="2 3">
    <name type="scientific">Bradyrhizobium lablabi</name>
    <dbReference type="NCBI Taxonomy" id="722472"/>
    <lineage>
        <taxon>Bacteria</taxon>
        <taxon>Pseudomonadati</taxon>
        <taxon>Pseudomonadota</taxon>
        <taxon>Alphaproteobacteria</taxon>
        <taxon>Hyphomicrobiales</taxon>
        <taxon>Nitrobacteraceae</taxon>
        <taxon>Bradyrhizobium</taxon>
    </lineage>
</organism>
<dbReference type="SUPFAM" id="SSF51011">
    <property type="entry name" value="Glycosyl hydrolase domain"/>
    <property type="match status" value="1"/>
</dbReference>
<name>A0A0R3M8Y1_9BRAD</name>
<dbReference type="RefSeq" id="WP_057862771.1">
    <property type="nucleotide sequence ID" value="NZ_LLYB01000127.1"/>
</dbReference>
<sequence length="566" mass="65119">MIGDLWYKNGVIYCLSVGTYMDANGDGVGDFRGLLRRLDYLHGLGITAVWLMPFQPSPGKDDGYDISDYYGVDPRYGTLGDFVEFTHGCRQRGLRVIIDLVVNHTSDQHHWFREARRAKDSPYRDWYVWSDRRPANADTGMVFPGVQKSTWSHDREAGAWYFHRFYDFQPDLNTSNPMVQAEILKIMGFWIQLGVSGFRMDAVPFVISTKGAKVRKAVEQYDMLRSFREFLQWRQGNAIILAEANVLPKTDMEYFGRDGDRMHMMFNFHVNQHLFYALASADSRPLAKSLASTRPRPATAQWGLFLRNHDELDLGRLTKAQRNAVFKAFGPDKDMQLYDRGIRRRLAPMLGGDRRRLELAYSLMCTLPGTPVIRYGDELGMGDNLELPERNCARTPMQWSTEPHAGFTEGDRPCLPVIDKGPYGYEHVNAAKQRRDPNSMLNWTERIVRMRKEVPEVGWGDFKVIATRDPAVLVIRYDWRNNSVLFVHNLDEKPREIAFSVGLPDDAGNLLVNLLTEDHSRANKRGRHTLLLEGYGYRWYRVGGLDYLLKRSDIDTKATPRAVRDA</sequence>
<dbReference type="Gene3D" id="2.60.40.1180">
    <property type="entry name" value="Golgi alpha-mannosidase II"/>
    <property type="match status" value="1"/>
</dbReference>
<proteinExistence type="predicted"/>
<dbReference type="OrthoDB" id="9805159at2"/>
<dbReference type="InterPro" id="IPR054049">
    <property type="entry name" value="SupH-like_C"/>
</dbReference>
<dbReference type="STRING" id="722472.SAMN05444321_2084"/>
<dbReference type="EMBL" id="LLYB01000127">
    <property type="protein sequence ID" value="KRR16441.1"/>
    <property type="molecule type" value="Genomic_DNA"/>
</dbReference>
<dbReference type="SUPFAM" id="SSF51445">
    <property type="entry name" value="(Trans)glycosidases"/>
    <property type="match status" value="1"/>
</dbReference>
<dbReference type="PANTHER" id="PTHR10357:SF219">
    <property type="entry name" value="MALTOSE ALPHA-D-GLUCOSYLTRANSFERASE"/>
    <property type="match status" value="1"/>
</dbReference>
<dbReference type="AlphaFoldDB" id="A0A0R3M8Y1"/>
<dbReference type="SMART" id="SM00642">
    <property type="entry name" value="Aamy"/>
    <property type="match status" value="1"/>
</dbReference>
<reference evidence="2 3" key="1">
    <citation type="submission" date="2014-03" db="EMBL/GenBank/DDBJ databases">
        <title>Bradyrhizobium valentinum sp. nov., isolated from effective nodules of Lupinus mariae-josephae, a lupine endemic of basic-lime soils in Eastern Spain.</title>
        <authorList>
            <person name="Duran D."/>
            <person name="Rey L."/>
            <person name="Navarro A."/>
            <person name="Busquets A."/>
            <person name="Imperial J."/>
            <person name="Ruiz-Argueso T."/>
        </authorList>
    </citation>
    <scope>NUCLEOTIDE SEQUENCE [LARGE SCALE GENOMIC DNA]</scope>
    <source>
        <strain evidence="2 3">CCBAU 23086</strain>
    </source>
</reference>
<dbReference type="Gene3D" id="3.90.400.10">
    <property type="entry name" value="Oligo-1,6-glucosidase, Domain 2"/>
    <property type="match status" value="1"/>
</dbReference>
<accession>A0A0R3M8Y1</accession>
<dbReference type="Pfam" id="PF00128">
    <property type="entry name" value="Alpha-amylase"/>
    <property type="match status" value="2"/>
</dbReference>
<dbReference type="Pfam" id="PF22157">
    <property type="entry name" value="SupH-like_C"/>
    <property type="match status" value="1"/>
</dbReference>
<dbReference type="InterPro" id="IPR006047">
    <property type="entry name" value="GH13_cat_dom"/>
</dbReference>
<dbReference type="CDD" id="cd11334">
    <property type="entry name" value="AmyAc_TreS"/>
    <property type="match status" value="1"/>
</dbReference>
<comment type="caution">
    <text evidence="2">The sequence shown here is derived from an EMBL/GenBank/DDBJ whole genome shotgun (WGS) entry which is preliminary data.</text>
</comment>
<dbReference type="Gene3D" id="3.20.20.80">
    <property type="entry name" value="Glycosidases"/>
    <property type="match status" value="1"/>
</dbReference>
<dbReference type="PANTHER" id="PTHR10357">
    <property type="entry name" value="ALPHA-AMYLASE FAMILY MEMBER"/>
    <property type="match status" value="1"/>
</dbReference>
<dbReference type="InterPro" id="IPR045857">
    <property type="entry name" value="O16G_dom_2"/>
</dbReference>
<gene>
    <name evidence="2" type="ORF">CQ14_16350</name>
</gene>
<dbReference type="Proteomes" id="UP000051660">
    <property type="component" value="Unassembled WGS sequence"/>
</dbReference>